<evidence type="ECO:0008006" key="3">
    <source>
        <dbReference type="Google" id="ProtNLM"/>
    </source>
</evidence>
<keyword evidence="2" id="KW-1185">Reference proteome</keyword>
<dbReference type="RefSeq" id="WP_173053935.1">
    <property type="nucleotide sequence ID" value="NZ_BAABGO010000005.1"/>
</dbReference>
<comment type="caution">
    <text evidence="1">The sequence shown here is derived from an EMBL/GenBank/DDBJ whole genome shotgun (WGS) entry which is preliminary data.</text>
</comment>
<proteinExistence type="predicted"/>
<name>A0A6V8K500_9ACTN</name>
<reference evidence="1 2" key="2">
    <citation type="submission" date="2020-03" db="EMBL/GenBank/DDBJ databases">
        <authorList>
            <person name="Ichikawa N."/>
            <person name="Kimura A."/>
            <person name="Kitahashi Y."/>
            <person name="Uohara A."/>
        </authorList>
    </citation>
    <scope>NUCLEOTIDE SEQUENCE [LARGE SCALE GENOMIC DNA]</scope>
    <source>
        <strain evidence="1 2">NBRC 108639</strain>
    </source>
</reference>
<dbReference type="Proteomes" id="UP000482800">
    <property type="component" value="Unassembled WGS sequence"/>
</dbReference>
<dbReference type="AlphaFoldDB" id="A0A6V8K500"/>
<evidence type="ECO:0000313" key="2">
    <source>
        <dbReference type="Proteomes" id="UP000482800"/>
    </source>
</evidence>
<gene>
    <name evidence="1" type="ORF">Phou_010170</name>
</gene>
<organism evidence="1 2">
    <name type="scientific">Phytohabitans houttuyneae</name>
    <dbReference type="NCBI Taxonomy" id="1076126"/>
    <lineage>
        <taxon>Bacteria</taxon>
        <taxon>Bacillati</taxon>
        <taxon>Actinomycetota</taxon>
        <taxon>Actinomycetes</taxon>
        <taxon>Micromonosporales</taxon>
        <taxon>Micromonosporaceae</taxon>
    </lineage>
</organism>
<reference evidence="1 2" key="1">
    <citation type="submission" date="2020-03" db="EMBL/GenBank/DDBJ databases">
        <title>Whole genome shotgun sequence of Phytohabitans houttuyneae NBRC 108639.</title>
        <authorList>
            <person name="Komaki H."/>
            <person name="Tamura T."/>
        </authorList>
    </citation>
    <scope>NUCLEOTIDE SEQUENCE [LARGE SCALE GENOMIC DNA]</scope>
    <source>
        <strain evidence="1 2">NBRC 108639</strain>
    </source>
</reference>
<accession>A0A6V8K500</accession>
<evidence type="ECO:0000313" key="1">
    <source>
        <dbReference type="EMBL" id="GFJ76837.1"/>
    </source>
</evidence>
<protein>
    <recommendedName>
        <fullName evidence="3">DUF885 domain-containing protein</fullName>
    </recommendedName>
</protein>
<dbReference type="EMBL" id="BLPF01000001">
    <property type="protein sequence ID" value="GFJ76837.1"/>
    <property type="molecule type" value="Genomic_DNA"/>
</dbReference>
<sequence>MEEVVRDYLKLGLRLGRAIDGFVDCWFGDPAIAAELAAEPVPAAADLVAQAVATRAALAGSGLAAPRQRFLAAQLRALECSARRLAGEPMPFLAEVEEYFEVGVELGDPGLYAELHDTIAGLLPGSGDLATRVDAFYERNAIPPDKLLPGIRAVSERLRELARPAFALPDGERVDYEVVEDAPWNAYNRYLGGFRSSVALNAGAGRTIAALPLLATHESYAGHHTERCLKEAGLVRARGEAEHTLALVNTPQCLMAEGTAELAVEVVLGEGWGRWTEELLADELGLRIEGELVERMLGLVRRLLPARQDAAILAHDRGAGPDEVTDYLRRWLLLPRDRAEHMTTFLTDPLWRAYSVTYVEGHRLVAAWLSARPAGQPVADRYRVLLEEQLVPSDLLAEAVG</sequence>